<sequence>MRNLIAAIAFAAEKHRNQRRKDPDASPYVNHPIALIEVLANEANVEDETVLVAAILHDTLEDTDTSAEELANFFGQVVADIVCEVSDDKTLSKNERKQLQIQRASNSSRLAKLVKIADKICNLRDLTSAPPVGWSEERKQAYCDWAKAVVDQLRGVHPTLEQLFDEAYLTSNRERHRWNPRDAV</sequence>
<dbReference type="EMBL" id="CABPSA010000009">
    <property type="protein sequence ID" value="VVE48496.1"/>
    <property type="molecule type" value="Genomic_DNA"/>
</dbReference>
<dbReference type="Proteomes" id="UP000343335">
    <property type="component" value="Unassembled WGS sequence"/>
</dbReference>
<dbReference type="GO" id="GO:0008893">
    <property type="term" value="F:guanosine-3',5'-bis(diphosphate) 3'-diphosphatase activity"/>
    <property type="evidence" value="ECO:0007669"/>
    <property type="project" value="TreeGrafter"/>
</dbReference>
<dbReference type="PROSITE" id="PS51831">
    <property type="entry name" value="HD"/>
    <property type="match status" value="1"/>
</dbReference>
<dbReference type="InterPro" id="IPR052194">
    <property type="entry name" value="MESH1"/>
</dbReference>
<keyword evidence="3 6" id="KW-0378">Hydrolase</keyword>
<evidence type="ECO:0000256" key="3">
    <source>
        <dbReference type="ARBA" id="ARBA00022801"/>
    </source>
</evidence>
<evidence type="ECO:0000259" key="5">
    <source>
        <dbReference type="PROSITE" id="PS51831"/>
    </source>
</evidence>
<comment type="cofactor">
    <cofactor evidence="1">
        <name>Mn(2+)</name>
        <dbReference type="ChEBI" id="CHEBI:29035"/>
    </cofactor>
</comment>
<proteinExistence type="predicted"/>
<dbReference type="GO" id="GO:0046872">
    <property type="term" value="F:metal ion binding"/>
    <property type="evidence" value="ECO:0007669"/>
    <property type="project" value="UniProtKB-KW"/>
</dbReference>
<dbReference type="InterPro" id="IPR006674">
    <property type="entry name" value="HD_domain"/>
</dbReference>
<keyword evidence="2" id="KW-0479">Metal-binding</keyword>
<gene>
    <name evidence="6" type="primary">relA_2</name>
    <name evidence="6" type="ORF">PCO31010_04559</name>
</gene>
<reference evidence="6 7" key="1">
    <citation type="submission" date="2019-08" db="EMBL/GenBank/DDBJ databases">
        <authorList>
            <person name="Peeters C."/>
        </authorList>
    </citation>
    <scope>NUCLEOTIDE SEQUENCE [LARGE SCALE GENOMIC DNA]</scope>
    <source>
        <strain evidence="6 7">LMG 31010</strain>
    </source>
</reference>
<evidence type="ECO:0000256" key="1">
    <source>
        <dbReference type="ARBA" id="ARBA00001936"/>
    </source>
</evidence>
<dbReference type="PANTHER" id="PTHR46246:SF1">
    <property type="entry name" value="GUANOSINE-3',5'-BIS(DIPHOSPHATE) 3'-PYROPHOSPHOHYDROLASE MESH1"/>
    <property type="match status" value="1"/>
</dbReference>
<evidence type="ECO:0000313" key="6">
    <source>
        <dbReference type="EMBL" id="VVE48496.1"/>
    </source>
</evidence>
<dbReference type="AlphaFoldDB" id="A0A5E4YI72"/>
<dbReference type="Pfam" id="PF13328">
    <property type="entry name" value="HD_4"/>
    <property type="match status" value="1"/>
</dbReference>
<protein>
    <submittedName>
        <fullName evidence="6">Bifunctional (P)ppGpp synthase/hydrolase RelA</fullName>
    </submittedName>
</protein>
<feature type="domain" description="HD" evidence="5">
    <location>
        <begin position="28"/>
        <end position="123"/>
    </location>
</feature>
<name>A0A5E4YI72_9BURK</name>
<dbReference type="SUPFAM" id="SSF109604">
    <property type="entry name" value="HD-domain/PDEase-like"/>
    <property type="match status" value="1"/>
</dbReference>
<dbReference type="PANTHER" id="PTHR46246">
    <property type="entry name" value="GUANOSINE-3',5'-BIS(DIPHOSPHATE) 3'-PYROPHOSPHOHYDROLASE MESH1"/>
    <property type="match status" value="1"/>
</dbReference>
<dbReference type="RefSeq" id="WP_150666306.1">
    <property type="nucleotide sequence ID" value="NZ_CABPSA010000009.1"/>
</dbReference>
<dbReference type="SMART" id="SM00471">
    <property type="entry name" value="HDc"/>
    <property type="match status" value="1"/>
</dbReference>
<dbReference type="FunFam" id="1.10.3210.10:FF:000012">
    <property type="entry name" value="HD domain containing 3"/>
    <property type="match status" value="1"/>
</dbReference>
<keyword evidence="4" id="KW-0464">Manganese</keyword>
<dbReference type="OrthoDB" id="9802385at2"/>
<evidence type="ECO:0000313" key="7">
    <source>
        <dbReference type="Proteomes" id="UP000343335"/>
    </source>
</evidence>
<evidence type="ECO:0000256" key="2">
    <source>
        <dbReference type="ARBA" id="ARBA00022723"/>
    </source>
</evidence>
<evidence type="ECO:0000256" key="4">
    <source>
        <dbReference type="ARBA" id="ARBA00023211"/>
    </source>
</evidence>
<dbReference type="InterPro" id="IPR003607">
    <property type="entry name" value="HD/PDEase_dom"/>
</dbReference>
<accession>A0A5E4YI72</accession>
<dbReference type="Gene3D" id="1.10.3210.10">
    <property type="entry name" value="Hypothetical protein af1432"/>
    <property type="match status" value="1"/>
</dbReference>
<organism evidence="6 7">
    <name type="scientific">Pandoraea commovens</name>
    <dbReference type="NCBI Taxonomy" id="2508289"/>
    <lineage>
        <taxon>Bacteria</taxon>
        <taxon>Pseudomonadati</taxon>
        <taxon>Pseudomonadota</taxon>
        <taxon>Betaproteobacteria</taxon>
        <taxon>Burkholderiales</taxon>
        <taxon>Burkholderiaceae</taxon>
        <taxon>Pandoraea</taxon>
    </lineage>
</organism>